<feature type="chain" id="PRO_5046299029" description="Sulfur globule protein" evidence="1">
    <location>
        <begin position="25"/>
        <end position="88"/>
    </location>
</feature>
<reference evidence="2" key="1">
    <citation type="journal article" date="2021" name="Front. Microbiol.">
        <title>Comprehensive Comparative Genomics and Phenotyping of Methylobacterium Species.</title>
        <authorList>
            <person name="Alessa O."/>
            <person name="Ogura Y."/>
            <person name="Fujitani Y."/>
            <person name="Takami H."/>
            <person name="Hayashi T."/>
            <person name="Sahin N."/>
            <person name="Tani A."/>
        </authorList>
    </citation>
    <scope>NUCLEOTIDE SEQUENCE</scope>
    <source>
        <strain evidence="2">DSM 23674</strain>
    </source>
</reference>
<keyword evidence="3" id="KW-1185">Reference proteome</keyword>
<dbReference type="EMBL" id="BPRA01000009">
    <property type="protein sequence ID" value="GJE55673.1"/>
    <property type="molecule type" value="Genomic_DNA"/>
</dbReference>
<dbReference type="RefSeq" id="WP_147817709.1">
    <property type="nucleotide sequence ID" value="NZ_BPRA01000009.1"/>
</dbReference>
<evidence type="ECO:0008006" key="4">
    <source>
        <dbReference type="Google" id="ProtNLM"/>
    </source>
</evidence>
<protein>
    <recommendedName>
        <fullName evidence="4">Sulfur globule protein</fullName>
    </recommendedName>
</protein>
<evidence type="ECO:0000313" key="3">
    <source>
        <dbReference type="Proteomes" id="UP001055101"/>
    </source>
</evidence>
<name>A0ABQ4TPA4_9HYPH</name>
<comment type="caution">
    <text evidence="2">The sequence shown here is derived from an EMBL/GenBank/DDBJ whole genome shotgun (WGS) entry which is preliminary data.</text>
</comment>
<accession>A0ABQ4TPA4</accession>
<evidence type="ECO:0000256" key="1">
    <source>
        <dbReference type="SAM" id="SignalP"/>
    </source>
</evidence>
<dbReference type="Proteomes" id="UP001055101">
    <property type="component" value="Unassembled WGS sequence"/>
</dbReference>
<proteinExistence type="predicted"/>
<sequence length="88" mass="9478">MARMTMAAAGAALVLMAGTGAALAFGGGGGSSGEGDGHLRQEMQNPGYVEPSRYAYRDGYRRKDPGAEYEAYRRGYPIFGPWGSKYRY</sequence>
<gene>
    <name evidence="2" type="ORF">EKPJFOCH_2168</name>
</gene>
<reference evidence="2" key="2">
    <citation type="submission" date="2021-08" db="EMBL/GenBank/DDBJ databases">
        <authorList>
            <person name="Tani A."/>
            <person name="Ola A."/>
            <person name="Ogura Y."/>
            <person name="Katsura K."/>
            <person name="Hayashi T."/>
        </authorList>
    </citation>
    <scope>NUCLEOTIDE SEQUENCE</scope>
    <source>
        <strain evidence="2">DSM 23674</strain>
    </source>
</reference>
<keyword evidence="1" id="KW-0732">Signal</keyword>
<feature type="signal peptide" evidence="1">
    <location>
        <begin position="1"/>
        <end position="24"/>
    </location>
</feature>
<evidence type="ECO:0000313" key="2">
    <source>
        <dbReference type="EMBL" id="GJE55673.1"/>
    </source>
</evidence>
<organism evidence="2 3">
    <name type="scientific">Methylobacterium thuringiense</name>
    <dbReference type="NCBI Taxonomy" id="1003091"/>
    <lineage>
        <taxon>Bacteria</taxon>
        <taxon>Pseudomonadati</taxon>
        <taxon>Pseudomonadota</taxon>
        <taxon>Alphaproteobacteria</taxon>
        <taxon>Hyphomicrobiales</taxon>
        <taxon>Methylobacteriaceae</taxon>
        <taxon>Methylobacterium</taxon>
    </lineage>
</organism>